<organism evidence="1 2">
    <name type="scientific">Citroniella saccharovorans</name>
    <dbReference type="NCBI Taxonomy" id="2053367"/>
    <lineage>
        <taxon>Bacteria</taxon>
        <taxon>Bacillati</taxon>
        <taxon>Bacillota</taxon>
        <taxon>Tissierellia</taxon>
        <taxon>Tissierellales</taxon>
        <taxon>Peptoniphilaceae</taxon>
        <taxon>Citroniella</taxon>
    </lineage>
</organism>
<sequence length="147" mass="17189">MKFKILNSSAKKYLKNVYIEYSPIFERLALGANNQDKIIIDALGACLQVKNREVIDSGFIYTVTLNEVYKNDKNHFNKIDSDDQYFLTTLPENTMEFQKLNDLKYSLRAPLILKNYYDLSIGEISNILDEKADIVERRIKRAEKRLI</sequence>
<dbReference type="InterPro" id="IPR013324">
    <property type="entry name" value="RNA_pol_sigma_r3/r4-like"/>
</dbReference>
<dbReference type="Gene3D" id="1.10.10.10">
    <property type="entry name" value="Winged helix-like DNA-binding domain superfamily/Winged helix DNA-binding domain"/>
    <property type="match status" value="1"/>
</dbReference>
<evidence type="ECO:0000313" key="1">
    <source>
        <dbReference type="EMBL" id="MEB3428670.1"/>
    </source>
</evidence>
<dbReference type="AlphaFoldDB" id="A0AAW9MVT8"/>
<comment type="caution">
    <text evidence="1">The sequence shown here is derived from an EMBL/GenBank/DDBJ whole genome shotgun (WGS) entry which is preliminary data.</text>
</comment>
<keyword evidence="2" id="KW-1185">Reference proteome</keyword>
<reference evidence="1 2" key="1">
    <citation type="submission" date="2024-01" db="EMBL/GenBank/DDBJ databases">
        <title>Complete genome sequence of Citroniella saccharovorans strain M6.X9, isolated from human fecal sample.</title>
        <authorList>
            <person name="Cheng G."/>
            <person name="Westerholm M."/>
            <person name="Schnurer A."/>
        </authorList>
    </citation>
    <scope>NUCLEOTIDE SEQUENCE [LARGE SCALE GENOMIC DNA]</scope>
    <source>
        <strain evidence="1 2">DSM 29873</strain>
    </source>
</reference>
<dbReference type="SUPFAM" id="SSF88659">
    <property type="entry name" value="Sigma3 and sigma4 domains of RNA polymerase sigma factors"/>
    <property type="match status" value="1"/>
</dbReference>
<dbReference type="InterPro" id="IPR036388">
    <property type="entry name" value="WH-like_DNA-bd_sf"/>
</dbReference>
<name>A0AAW9MVT8_9FIRM</name>
<protein>
    <submittedName>
        <fullName evidence="1">Uncharacterized protein</fullName>
    </submittedName>
</protein>
<dbReference type="RefSeq" id="WP_324618706.1">
    <property type="nucleotide sequence ID" value="NZ_JAYKOT010000001.1"/>
</dbReference>
<dbReference type="Proteomes" id="UP001357733">
    <property type="component" value="Unassembled WGS sequence"/>
</dbReference>
<dbReference type="EMBL" id="JAYKOT010000001">
    <property type="protein sequence ID" value="MEB3428670.1"/>
    <property type="molecule type" value="Genomic_DNA"/>
</dbReference>
<accession>A0AAW9MVT8</accession>
<gene>
    <name evidence="1" type="ORF">VLK81_01285</name>
</gene>
<proteinExistence type="predicted"/>
<evidence type="ECO:0000313" key="2">
    <source>
        <dbReference type="Proteomes" id="UP001357733"/>
    </source>
</evidence>